<proteinExistence type="inferred from homology"/>
<evidence type="ECO:0000256" key="5">
    <source>
        <dbReference type="PIRSR" id="PIRSR602401-1"/>
    </source>
</evidence>
<dbReference type="GO" id="GO:0016705">
    <property type="term" value="F:oxidoreductase activity, acting on paired donors, with incorporation or reduction of molecular oxygen"/>
    <property type="evidence" value="ECO:0007669"/>
    <property type="project" value="InterPro"/>
</dbReference>
<dbReference type="PRINTS" id="PR00385">
    <property type="entry name" value="P450"/>
</dbReference>
<dbReference type="InterPro" id="IPR036396">
    <property type="entry name" value="Cyt_P450_sf"/>
</dbReference>
<dbReference type="InterPro" id="IPR001128">
    <property type="entry name" value="Cyt_P450"/>
</dbReference>
<dbReference type="AlphaFoldDB" id="A0A8T2TQA5"/>
<dbReference type="CDD" id="cd11064">
    <property type="entry name" value="CYP86A"/>
    <property type="match status" value="1"/>
</dbReference>
<dbReference type="Pfam" id="PF00067">
    <property type="entry name" value="p450"/>
    <property type="match status" value="2"/>
</dbReference>
<comment type="similarity">
    <text evidence="1">Belongs to the cytochrome P450 family.</text>
</comment>
<evidence type="ECO:0000256" key="3">
    <source>
        <dbReference type="ARBA" id="ARBA00023002"/>
    </source>
</evidence>
<comment type="caution">
    <text evidence="6">The sequence shown here is derived from an EMBL/GenBank/DDBJ whole genome shotgun (WGS) entry which is preliminary data.</text>
</comment>
<dbReference type="SUPFAM" id="SSF48264">
    <property type="entry name" value="Cytochrome P450"/>
    <property type="match status" value="1"/>
</dbReference>
<dbReference type="OMA" id="EYMVALT"/>
<reference evidence="6" key="1">
    <citation type="submission" date="2021-08" db="EMBL/GenBank/DDBJ databases">
        <title>WGS assembly of Ceratopteris richardii.</title>
        <authorList>
            <person name="Marchant D.B."/>
            <person name="Chen G."/>
            <person name="Jenkins J."/>
            <person name="Shu S."/>
            <person name="Leebens-Mack J."/>
            <person name="Grimwood J."/>
            <person name="Schmutz J."/>
            <person name="Soltis P."/>
            <person name="Soltis D."/>
            <person name="Chen Z.-H."/>
        </authorList>
    </citation>
    <scope>NUCLEOTIDE SEQUENCE</scope>
    <source>
        <strain evidence="6">Whitten #5841</strain>
        <tissue evidence="6">Leaf</tissue>
    </source>
</reference>
<evidence type="ECO:0000313" key="6">
    <source>
        <dbReference type="EMBL" id="KAH7423604.1"/>
    </source>
</evidence>
<evidence type="ECO:0000256" key="2">
    <source>
        <dbReference type="ARBA" id="ARBA00022723"/>
    </source>
</evidence>
<organism evidence="6 7">
    <name type="scientific">Ceratopteris richardii</name>
    <name type="common">Triangle waterfern</name>
    <dbReference type="NCBI Taxonomy" id="49495"/>
    <lineage>
        <taxon>Eukaryota</taxon>
        <taxon>Viridiplantae</taxon>
        <taxon>Streptophyta</taxon>
        <taxon>Embryophyta</taxon>
        <taxon>Tracheophyta</taxon>
        <taxon>Polypodiopsida</taxon>
        <taxon>Polypodiidae</taxon>
        <taxon>Polypodiales</taxon>
        <taxon>Pteridineae</taxon>
        <taxon>Pteridaceae</taxon>
        <taxon>Parkerioideae</taxon>
        <taxon>Ceratopteris</taxon>
    </lineage>
</organism>
<dbReference type="GO" id="GO:0004497">
    <property type="term" value="F:monooxygenase activity"/>
    <property type="evidence" value="ECO:0007669"/>
    <property type="project" value="InterPro"/>
</dbReference>
<dbReference type="OrthoDB" id="1470350at2759"/>
<dbReference type="InterPro" id="IPR002401">
    <property type="entry name" value="Cyt_P450_E_grp-I"/>
</dbReference>
<dbReference type="PRINTS" id="PR00463">
    <property type="entry name" value="EP450I"/>
</dbReference>
<comment type="cofactor">
    <cofactor evidence="5">
        <name>heme</name>
        <dbReference type="ChEBI" id="CHEBI:30413"/>
    </cofactor>
</comment>
<keyword evidence="4 5" id="KW-0408">Iron</keyword>
<name>A0A8T2TQA5_CERRI</name>
<dbReference type="GO" id="GO:0005506">
    <property type="term" value="F:iron ion binding"/>
    <property type="evidence" value="ECO:0007669"/>
    <property type="project" value="InterPro"/>
</dbReference>
<keyword evidence="3" id="KW-0560">Oxidoreductase</keyword>
<feature type="binding site" description="axial binding residue" evidence="5">
    <location>
        <position position="482"/>
    </location>
    <ligand>
        <name>heme</name>
        <dbReference type="ChEBI" id="CHEBI:30413"/>
    </ligand>
    <ligandPart>
        <name>Fe</name>
        <dbReference type="ChEBI" id="CHEBI:18248"/>
    </ligandPart>
</feature>
<dbReference type="PANTHER" id="PTHR24296">
    <property type="entry name" value="CYTOCHROME P450"/>
    <property type="match status" value="1"/>
</dbReference>
<evidence type="ECO:0000256" key="1">
    <source>
        <dbReference type="ARBA" id="ARBA00010617"/>
    </source>
</evidence>
<keyword evidence="5" id="KW-0349">Heme</keyword>
<keyword evidence="2 5" id="KW-0479">Metal-binding</keyword>
<dbReference type="GO" id="GO:0020037">
    <property type="term" value="F:heme binding"/>
    <property type="evidence" value="ECO:0007669"/>
    <property type="project" value="InterPro"/>
</dbReference>
<gene>
    <name evidence="6" type="ORF">KP509_12G063600</name>
</gene>
<accession>A0A8T2TQA5</accession>
<protein>
    <recommendedName>
        <fullName evidence="8">Cytochrome P450</fullName>
    </recommendedName>
</protein>
<keyword evidence="7" id="KW-1185">Reference proteome</keyword>
<evidence type="ECO:0000313" key="7">
    <source>
        <dbReference type="Proteomes" id="UP000825935"/>
    </source>
</evidence>
<dbReference type="Gene3D" id="1.10.630.10">
    <property type="entry name" value="Cytochrome P450"/>
    <property type="match status" value="1"/>
</dbReference>
<evidence type="ECO:0008006" key="8">
    <source>
        <dbReference type="Google" id="ProtNLM"/>
    </source>
</evidence>
<dbReference type="Proteomes" id="UP000825935">
    <property type="component" value="Chromosome 12"/>
</dbReference>
<sequence length="535" mass="61349">MEVFGIIVSPTKTIDGILPVFLFCVSWAILHRYFQKHNKGPKSWPLIGCIIEQARNFDVLHDWLYIYFKRTTTFSVPMICINNTFTSDPVNVEHILKANFRNYPKGDRIHERFVDVLGDGIFNVDGEKWLHQRKVAILEFSSAKLRDFSTRAYRTHALRLLNVLLDAWKSGLVVDMQDLFMRLTLDSICNIGFGVNLGSLSSELPDVPFMRSFDDSNKLIIRRYVDYAWKIKRALNVGGEAKLKKCVEIVDGFIYNVINIRRMEMTASRARGEELQKEDLLSRFMSLSNEDGSPYSDKQLRDIVVNFIIAGRDTTALTLSWLFSMLCKSPTVIKNILSEADKVLNDLNRTNETGHDGITINGFYGRVESKIQHDMCKYAELLNYQALNRMHYLHAAITEALRLYPAVPLESKVAVNDDIFPDGTKIKAGNFVSYSPYAMGRLECLWGDDAKEFKPERWLKDGIFQPVSPFKLTAFQAGPRICLGKDSAYLQMKMTTILLLKFFSFDMVENQSLEYSMMVVLYMAHGLKCKVSLRE</sequence>
<dbReference type="EMBL" id="CM035417">
    <property type="protein sequence ID" value="KAH7423604.1"/>
    <property type="molecule type" value="Genomic_DNA"/>
</dbReference>
<evidence type="ECO:0000256" key="4">
    <source>
        <dbReference type="ARBA" id="ARBA00023004"/>
    </source>
</evidence>
<dbReference type="EMBL" id="CM035417">
    <property type="protein sequence ID" value="KAH7423605.1"/>
    <property type="molecule type" value="Genomic_DNA"/>
</dbReference>